<comment type="caution">
    <text evidence="2">The sequence shown here is derived from an EMBL/GenBank/DDBJ whole genome shotgun (WGS) entry which is preliminary data.</text>
</comment>
<name>A0A9W6H442_9MICO</name>
<dbReference type="InterPro" id="IPR021426">
    <property type="entry name" value="DUF3073"/>
</dbReference>
<protein>
    <recommendedName>
        <fullName evidence="4">DUF3073 family protein</fullName>
    </recommendedName>
</protein>
<feature type="region of interest" description="Disordered" evidence="1">
    <location>
        <begin position="84"/>
        <end position="114"/>
    </location>
</feature>
<keyword evidence="3" id="KW-1185">Reference proteome</keyword>
<accession>A0A9W6H442</accession>
<reference evidence="2" key="1">
    <citation type="journal article" date="2014" name="Int. J. Syst. Evol. Microbiol.">
        <title>Complete genome sequence of Corynebacterium casei LMG S-19264T (=DSM 44701T), isolated from a smear-ripened cheese.</title>
        <authorList>
            <consortium name="US DOE Joint Genome Institute (JGI-PGF)"/>
            <person name="Walter F."/>
            <person name="Albersmeier A."/>
            <person name="Kalinowski J."/>
            <person name="Ruckert C."/>
        </authorList>
    </citation>
    <scope>NUCLEOTIDE SEQUENCE</scope>
    <source>
        <strain evidence="2">VKM Ac-1020</strain>
    </source>
</reference>
<feature type="compositionally biased region" description="Basic and acidic residues" evidence="1">
    <location>
        <begin position="84"/>
        <end position="98"/>
    </location>
</feature>
<dbReference type="EMBL" id="BSEJ01000008">
    <property type="protein sequence ID" value="GLJ61784.1"/>
    <property type="molecule type" value="Genomic_DNA"/>
</dbReference>
<evidence type="ECO:0000313" key="3">
    <source>
        <dbReference type="Proteomes" id="UP001142462"/>
    </source>
</evidence>
<evidence type="ECO:0000313" key="2">
    <source>
        <dbReference type="EMBL" id="GLJ61784.1"/>
    </source>
</evidence>
<reference evidence="2" key="2">
    <citation type="submission" date="2023-01" db="EMBL/GenBank/DDBJ databases">
        <authorList>
            <person name="Sun Q."/>
            <person name="Evtushenko L."/>
        </authorList>
    </citation>
    <scope>NUCLEOTIDE SEQUENCE</scope>
    <source>
        <strain evidence="2">VKM Ac-1020</strain>
    </source>
</reference>
<organism evidence="2 3">
    <name type="scientific">Microbacterium barkeri</name>
    <dbReference type="NCBI Taxonomy" id="33917"/>
    <lineage>
        <taxon>Bacteria</taxon>
        <taxon>Bacillati</taxon>
        <taxon>Actinomycetota</taxon>
        <taxon>Actinomycetes</taxon>
        <taxon>Micrococcales</taxon>
        <taxon>Microbacteriaceae</taxon>
        <taxon>Microbacterium</taxon>
    </lineage>
</organism>
<gene>
    <name evidence="2" type="ORF">GCM10017576_19140</name>
</gene>
<feature type="region of interest" description="Disordered" evidence="1">
    <location>
        <begin position="39"/>
        <end position="66"/>
    </location>
</feature>
<dbReference type="Pfam" id="PF11273">
    <property type="entry name" value="DUF3073"/>
    <property type="match status" value="1"/>
</dbReference>
<evidence type="ECO:0000256" key="1">
    <source>
        <dbReference type="SAM" id="MobiDB-lite"/>
    </source>
</evidence>
<evidence type="ECO:0008006" key="4">
    <source>
        <dbReference type="Google" id="ProtNLM"/>
    </source>
</evidence>
<feature type="compositionally biased region" description="Acidic residues" evidence="1">
    <location>
        <begin position="101"/>
        <end position="114"/>
    </location>
</feature>
<proteinExistence type="predicted"/>
<sequence length="114" mass="13013">MARPLCAAARPVPEGRVVSWILLFPGISRLSEVMHTGRRMKPDAAQHKGVSRMGRGRQKAKHTKLARELKSFSPSVDYRALERQLAHPDDDPYVDRWADQYADEDEDEDELEKA</sequence>
<feature type="compositionally biased region" description="Basic residues" evidence="1">
    <location>
        <begin position="54"/>
        <end position="64"/>
    </location>
</feature>
<dbReference type="Proteomes" id="UP001142462">
    <property type="component" value="Unassembled WGS sequence"/>
</dbReference>
<dbReference type="AlphaFoldDB" id="A0A9W6H442"/>